<dbReference type="Proteomes" id="UP000237438">
    <property type="component" value="Unassembled WGS sequence"/>
</dbReference>
<dbReference type="GO" id="GO:0004523">
    <property type="term" value="F:RNA-DNA hybrid ribonuclease activity"/>
    <property type="evidence" value="ECO:0007669"/>
    <property type="project" value="InterPro"/>
</dbReference>
<dbReference type="InterPro" id="IPR002156">
    <property type="entry name" value="RNaseH_domain"/>
</dbReference>
<feature type="domain" description="RNase H type-1" evidence="1">
    <location>
        <begin position="1"/>
        <end position="63"/>
    </location>
</feature>
<evidence type="ECO:0000313" key="2">
    <source>
        <dbReference type="EMBL" id="POS81646.1"/>
    </source>
</evidence>
<organism evidence="2 3">
    <name type="scientific">Erysiphe pulchra</name>
    <dbReference type="NCBI Taxonomy" id="225359"/>
    <lineage>
        <taxon>Eukaryota</taxon>
        <taxon>Fungi</taxon>
        <taxon>Dikarya</taxon>
        <taxon>Ascomycota</taxon>
        <taxon>Pezizomycotina</taxon>
        <taxon>Leotiomycetes</taxon>
        <taxon>Erysiphales</taxon>
        <taxon>Erysiphaceae</taxon>
        <taxon>Erysiphe</taxon>
    </lineage>
</organism>
<accession>A0A2S4PHY5</accession>
<proteinExistence type="predicted"/>
<dbReference type="InterPro" id="IPR036397">
    <property type="entry name" value="RNaseH_sf"/>
</dbReference>
<keyword evidence="3" id="KW-1185">Reference proteome</keyword>
<feature type="non-terminal residue" evidence="2">
    <location>
        <position position="198"/>
    </location>
</feature>
<dbReference type="GO" id="GO:0003676">
    <property type="term" value="F:nucleic acid binding"/>
    <property type="evidence" value="ECO:0007669"/>
    <property type="project" value="InterPro"/>
</dbReference>
<name>A0A2S4PHY5_9PEZI</name>
<dbReference type="Gene3D" id="3.30.420.10">
    <property type="entry name" value="Ribonuclease H-like superfamily/Ribonuclease H"/>
    <property type="match status" value="1"/>
</dbReference>
<evidence type="ECO:0000259" key="1">
    <source>
        <dbReference type="PROSITE" id="PS50879"/>
    </source>
</evidence>
<dbReference type="EMBL" id="PEDP01010261">
    <property type="protein sequence ID" value="POS81646.1"/>
    <property type="molecule type" value="Genomic_DNA"/>
</dbReference>
<gene>
    <name evidence="2" type="ORF">EPUL_006429</name>
</gene>
<dbReference type="AlphaFoldDB" id="A0A2S4PHY5"/>
<dbReference type="SUPFAM" id="SSF53098">
    <property type="entry name" value="Ribonuclease H-like"/>
    <property type="match status" value="1"/>
</dbReference>
<dbReference type="PROSITE" id="PS50879">
    <property type="entry name" value="RNASE_H_1"/>
    <property type="match status" value="1"/>
</dbReference>
<reference evidence="2 3" key="1">
    <citation type="submission" date="2017-10" db="EMBL/GenBank/DDBJ databases">
        <title>Development of genomic resources for the powdery mildew, Erysiphe pulchra.</title>
        <authorList>
            <person name="Wadl P.A."/>
            <person name="Mack B.M."/>
            <person name="Moore G."/>
            <person name="Beltz S.B."/>
        </authorList>
    </citation>
    <scope>NUCLEOTIDE SEQUENCE [LARGE SCALE GENOMIC DNA]</scope>
    <source>
        <strain evidence="2">Cflorida</strain>
    </source>
</reference>
<protein>
    <recommendedName>
        <fullName evidence="1">RNase H type-1 domain-containing protein</fullName>
    </recommendedName>
</protein>
<sequence length="198" mass="22842">MAGKHTLTSRREAEDIWKFQREWSTRVRLPHTQIGGIFGLWIQSHKGNRGNELADKLAKEGAERSQIITQYESASFVAIKKLVLEKKKVLLETWWEENAPRRYRDLKIQAEVPGKCPPELLLPRKILHLLISARTGHGDFKSYHKRFHHENYQGCDCGTDKSPEQTNHQNIFSSVGKRGSWPGRILVKENQETLSTGF</sequence>
<dbReference type="OrthoDB" id="407198at2759"/>
<evidence type="ECO:0000313" key="3">
    <source>
        <dbReference type="Proteomes" id="UP000237438"/>
    </source>
</evidence>
<dbReference type="InterPro" id="IPR012337">
    <property type="entry name" value="RNaseH-like_sf"/>
</dbReference>
<comment type="caution">
    <text evidence="2">The sequence shown here is derived from an EMBL/GenBank/DDBJ whole genome shotgun (WGS) entry which is preliminary data.</text>
</comment>